<comment type="caution">
    <text evidence="1">The sequence shown here is derived from an EMBL/GenBank/DDBJ whole genome shotgun (WGS) entry which is preliminary data.</text>
</comment>
<proteinExistence type="predicted"/>
<organism evidence="1 2">
    <name type="scientific">Marinobacter pelagius</name>
    <dbReference type="NCBI Taxonomy" id="379482"/>
    <lineage>
        <taxon>Bacteria</taxon>
        <taxon>Pseudomonadati</taxon>
        <taxon>Pseudomonadota</taxon>
        <taxon>Gammaproteobacteria</taxon>
        <taxon>Pseudomonadales</taxon>
        <taxon>Marinobacteraceae</taxon>
        <taxon>Marinobacter</taxon>
    </lineage>
</organism>
<sequence>MAISTEDQRIALEHVQFQIEQAIYALVDKKKELESSESIGEALHVVNLRIDALGKVLKHVVSPLHETYSFIENGSDAIQPGDLTSNTEEMIRRFNRAMLQGL</sequence>
<evidence type="ECO:0000313" key="2">
    <source>
        <dbReference type="Proteomes" id="UP000252995"/>
    </source>
</evidence>
<dbReference type="AlphaFoldDB" id="A0A366GW15"/>
<dbReference type="Proteomes" id="UP000252995">
    <property type="component" value="Unassembled WGS sequence"/>
</dbReference>
<dbReference type="OrthoDB" id="9864088at2"/>
<reference evidence="1 2" key="1">
    <citation type="submission" date="2018-06" db="EMBL/GenBank/DDBJ databases">
        <title>Freshwater and sediment microbial communities from various areas in North America, analyzing microbe dynamics in response to fracking.</title>
        <authorList>
            <person name="Lamendella R."/>
        </authorList>
    </citation>
    <scope>NUCLEOTIDE SEQUENCE [LARGE SCALE GENOMIC DNA]</scope>
    <source>
        <strain evidence="1 2">114J</strain>
    </source>
</reference>
<accession>A0A366GW15</accession>
<name>A0A366GW15_9GAMM</name>
<gene>
    <name evidence="1" type="ORF">DET50_106110</name>
</gene>
<dbReference type="RefSeq" id="WP_113862260.1">
    <property type="nucleotide sequence ID" value="NZ_QNRO01000006.1"/>
</dbReference>
<dbReference type="EMBL" id="QNRO01000006">
    <property type="protein sequence ID" value="RBP31089.1"/>
    <property type="molecule type" value="Genomic_DNA"/>
</dbReference>
<protein>
    <submittedName>
        <fullName evidence="1">Uncharacterized protein</fullName>
    </submittedName>
</protein>
<evidence type="ECO:0000313" key="1">
    <source>
        <dbReference type="EMBL" id="RBP31089.1"/>
    </source>
</evidence>